<dbReference type="Gramene" id="ONI16225">
    <property type="protein sequence ID" value="ONI16225"/>
    <property type="gene ID" value="PRUPE_3G086100"/>
</dbReference>
<protein>
    <submittedName>
        <fullName evidence="1">Uncharacterized protein</fullName>
    </submittedName>
</protein>
<accession>A0A251Q0K0</accession>
<gene>
    <name evidence="1" type="ORF">PRUPE_3G086100</name>
</gene>
<organism evidence="1 2">
    <name type="scientific">Prunus persica</name>
    <name type="common">Peach</name>
    <name type="synonym">Amygdalus persica</name>
    <dbReference type="NCBI Taxonomy" id="3760"/>
    <lineage>
        <taxon>Eukaryota</taxon>
        <taxon>Viridiplantae</taxon>
        <taxon>Streptophyta</taxon>
        <taxon>Embryophyta</taxon>
        <taxon>Tracheophyta</taxon>
        <taxon>Spermatophyta</taxon>
        <taxon>Magnoliopsida</taxon>
        <taxon>eudicotyledons</taxon>
        <taxon>Gunneridae</taxon>
        <taxon>Pentapetalae</taxon>
        <taxon>rosids</taxon>
        <taxon>fabids</taxon>
        <taxon>Rosales</taxon>
        <taxon>Rosaceae</taxon>
        <taxon>Amygdaloideae</taxon>
        <taxon>Amygdaleae</taxon>
        <taxon>Prunus</taxon>
    </lineage>
</organism>
<sequence>MVLKYREAISTSSSPPFLSSLSCMCMRSVYMHFYVKKTKDSPLHEAPVMSGLTLRRARCMQPYPCFCSGCFRNSNPRHPVSWASHSVYSNVCIASNISFALYSINRLYCPNHEQDSIYLVYISCICSIKLELSIDV</sequence>
<dbReference type="AlphaFoldDB" id="A0A251Q0K0"/>
<dbReference type="PROSITE" id="PS51257">
    <property type="entry name" value="PROKAR_LIPOPROTEIN"/>
    <property type="match status" value="1"/>
</dbReference>
<evidence type="ECO:0000313" key="1">
    <source>
        <dbReference type="EMBL" id="ONI16225.1"/>
    </source>
</evidence>
<evidence type="ECO:0000313" key="2">
    <source>
        <dbReference type="Proteomes" id="UP000006882"/>
    </source>
</evidence>
<reference evidence="1 2" key="1">
    <citation type="journal article" date="2013" name="Nat. Genet.">
        <title>The high-quality draft genome of peach (Prunus persica) identifies unique patterns of genetic diversity, domestication and genome evolution.</title>
        <authorList>
            <consortium name="International Peach Genome Initiative"/>
            <person name="Verde I."/>
            <person name="Abbott A.G."/>
            <person name="Scalabrin S."/>
            <person name="Jung S."/>
            <person name="Shu S."/>
            <person name="Marroni F."/>
            <person name="Zhebentyayeva T."/>
            <person name="Dettori M.T."/>
            <person name="Grimwood J."/>
            <person name="Cattonaro F."/>
            <person name="Zuccolo A."/>
            <person name="Rossini L."/>
            <person name="Jenkins J."/>
            <person name="Vendramin E."/>
            <person name="Meisel L.A."/>
            <person name="Decroocq V."/>
            <person name="Sosinski B."/>
            <person name="Prochnik S."/>
            <person name="Mitros T."/>
            <person name="Policriti A."/>
            <person name="Cipriani G."/>
            <person name="Dondini L."/>
            <person name="Ficklin S."/>
            <person name="Goodstein D.M."/>
            <person name="Xuan P."/>
            <person name="Del Fabbro C."/>
            <person name="Aramini V."/>
            <person name="Copetti D."/>
            <person name="Gonzalez S."/>
            <person name="Horner D.S."/>
            <person name="Falchi R."/>
            <person name="Lucas S."/>
            <person name="Mica E."/>
            <person name="Maldonado J."/>
            <person name="Lazzari B."/>
            <person name="Bielenberg D."/>
            <person name="Pirona R."/>
            <person name="Miculan M."/>
            <person name="Barakat A."/>
            <person name="Testolin R."/>
            <person name="Stella A."/>
            <person name="Tartarini S."/>
            <person name="Tonutti P."/>
            <person name="Arus P."/>
            <person name="Orellana A."/>
            <person name="Wells C."/>
            <person name="Main D."/>
            <person name="Vizzotto G."/>
            <person name="Silva H."/>
            <person name="Salamini F."/>
            <person name="Schmutz J."/>
            <person name="Morgante M."/>
            <person name="Rokhsar D.S."/>
        </authorList>
    </citation>
    <scope>NUCLEOTIDE SEQUENCE [LARGE SCALE GENOMIC DNA]</scope>
    <source>
        <strain evidence="2">cv. Nemared</strain>
    </source>
</reference>
<proteinExistence type="predicted"/>
<dbReference type="EMBL" id="CM007653">
    <property type="protein sequence ID" value="ONI16225.1"/>
    <property type="molecule type" value="Genomic_DNA"/>
</dbReference>
<dbReference type="Proteomes" id="UP000006882">
    <property type="component" value="Chromosome G3"/>
</dbReference>
<name>A0A251Q0K0_PRUPE</name>
<keyword evidence="2" id="KW-1185">Reference proteome</keyword>